<accession>A0A6P7NGQ4</accession>
<name>A0A6P7NGQ4_BETSP</name>
<evidence type="ECO:0000313" key="6">
    <source>
        <dbReference type="Proteomes" id="UP000515150"/>
    </source>
</evidence>
<evidence type="ECO:0000313" key="7">
    <source>
        <dbReference type="RefSeq" id="XP_029018812.1"/>
    </source>
</evidence>
<dbReference type="GO" id="GO:0003677">
    <property type="term" value="F:DNA binding"/>
    <property type="evidence" value="ECO:0007669"/>
    <property type="project" value="InterPro"/>
</dbReference>
<organism evidence="6 7">
    <name type="scientific">Betta splendens</name>
    <name type="common">Siamese fighting fish</name>
    <dbReference type="NCBI Taxonomy" id="158456"/>
    <lineage>
        <taxon>Eukaryota</taxon>
        <taxon>Metazoa</taxon>
        <taxon>Chordata</taxon>
        <taxon>Craniata</taxon>
        <taxon>Vertebrata</taxon>
        <taxon>Euteleostomi</taxon>
        <taxon>Actinopterygii</taxon>
        <taxon>Neopterygii</taxon>
        <taxon>Teleostei</taxon>
        <taxon>Neoteleostei</taxon>
        <taxon>Acanthomorphata</taxon>
        <taxon>Anabantaria</taxon>
        <taxon>Anabantiformes</taxon>
        <taxon>Anabantoidei</taxon>
        <taxon>Osphronemidae</taxon>
        <taxon>Betta</taxon>
    </lineage>
</organism>
<protein>
    <submittedName>
        <fullName evidence="7">Uncharacterized protein LOC114862522 isoform X2</fullName>
    </submittedName>
</protein>
<dbReference type="AlphaFoldDB" id="A0A6P7NGQ4"/>
<dbReference type="PROSITE" id="PS50808">
    <property type="entry name" value="ZF_BED"/>
    <property type="match status" value="1"/>
</dbReference>
<dbReference type="InterPro" id="IPR003656">
    <property type="entry name" value="Znf_BED"/>
</dbReference>
<keyword evidence="6" id="KW-1185">Reference proteome</keyword>
<evidence type="ECO:0000256" key="1">
    <source>
        <dbReference type="ARBA" id="ARBA00022723"/>
    </source>
</evidence>
<dbReference type="GeneID" id="114862522"/>
<dbReference type="GO" id="GO:0008270">
    <property type="term" value="F:zinc ion binding"/>
    <property type="evidence" value="ECO:0007669"/>
    <property type="project" value="UniProtKB-KW"/>
</dbReference>
<feature type="domain" description="BED-type" evidence="5">
    <location>
        <begin position="8"/>
        <end position="67"/>
    </location>
</feature>
<dbReference type="InterPro" id="IPR046341">
    <property type="entry name" value="SET_dom_sf"/>
</dbReference>
<evidence type="ECO:0000256" key="2">
    <source>
        <dbReference type="ARBA" id="ARBA00022771"/>
    </source>
</evidence>
<keyword evidence="2 4" id="KW-0863">Zinc-finger</keyword>
<keyword evidence="1" id="KW-0479">Metal-binding</keyword>
<dbReference type="Pfam" id="PF21549">
    <property type="entry name" value="PRDM2_PR"/>
    <property type="match status" value="1"/>
</dbReference>
<dbReference type="InterPro" id="IPR001214">
    <property type="entry name" value="SET_dom"/>
</dbReference>
<evidence type="ECO:0000256" key="4">
    <source>
        <dbReference type="PROSITE-ProRule" id="PRU00027"/>
    </source>
</evidence>
<sequence length="223" mass="24517">MDLVSKPGGKSIVWVSFGFKADENGQPLNPGQAVCRLCRKTILSKGGSTTNLRNHLKVRHRVDLLEASSSTTPESLYETQAFCLNHEEFLDKVPLLQDSSNQNYIPDAAQPPGDPWLQGGPSRAVLSLPLCLRLCGNIDSGMSEPSSGESMGEMKLYANCHLQQGVTFGPFVGELCRGQMPTNLKYSWAIREDAAFIYVDASDENKSTWMRPQPVAEPHACHH</sequence>
<dbReference type="Gene3D" id="2.170.270.10">
    <property type="entry name" value="SET domain"/>
    <property type="match status" value="1"/>
</dbReference>
<dbReference type="RefSeq" id="XP_029018812.1">
    <property type="nucleotide sequence ID" value="XM_029162979.2"/>
</dbReference>
<reference evidence="7" key="1">
    <citation type="submission" date="2025-08" db="UniProtKB">
        <authorList>
            <consortium name="RefSeq"/>
        </authorList>
    </citation>
    <scope>IDENTIFICATION</scope>
</reference>
<dbReference type="Proteomes" id="UP000515150">
    <property type="component" value="Chromosome 1"/>
</dbReference>
<proteinExistence type="predicted"/>
<keyword evidence="3" id="KW-0862">Zinc</keyword>
<dbReference type="SUPFAM" id="SSF57667">
    <property type="entry name" value="beta-beta-alpha zinc fingers"/>
    <property type="match status" value="1"/>
</dbReference>
<dbReference type="SMART" id="SM00614">
    <property type="entry name" value="ZnF_BED"/>
    <property type="match status" value="1"/>
</dbReference>
<dbReference type="Pfam" id="PF02892">
    <property type="entry name" value="zf-BED"/>
    <property type="match status" value="1"/>
</dbReference>
<gene>
    <name evidence="7" type="primary">LOC114862522</name>
</gene>
<evidence type="ECO:0000256" key="3">
    <source>
        <dbReference type="ARBA" id="ARBA00022833"/>
    </source>
</evidence>
<dbReference type="InterPro" id="IPR036236">
    <property type="entry name" value="Znf_C2H2_sf"/>
</dbReference>
<evidence type="ECO:0000259" key="5">
    <source>
        <dbReference type="PROSITE" id="PS50808"/>
    </source>
</evidence>